<dbReference type="PANTHER" id="PTHR28152:SF1">
    <property type="entry name" value="HYDROXYACYL-THIOESTER DEHYDRATASE TYPE 2, MITOCHONDRIAL"/>
    <property type="match status" value="1"/>
</dbReference>
<evidence type="ECO:0000259" key="5">
    <source>
        <dbReference type="PROSITE" id="PS50011"/>
    </source>
</evidence>
<dbReference type="SUPFAM" id="SSF54637">
    <property type="entry name" value="Thioesterase/thiol ester dehydrase-isomerase"/>
    <property type="match status" value="1"/>
</dbReference>
<dbReference type="Pfam" id="PF00069">
    <property type="entry name" value="Pkinase"/>
    <property type="match status" value="1"/>
</dbReference>
<keyword evidence="2 3" id="KW-0067">ATP-binding</keyword>
<dbReference type="InterPro" id="IPR029069">
    <property type="entry name" value="HotDog_dom_sf"/>
</dbReference>
<evidence type="ECO:0000256" key="1">
    <source>
        <dbReference type="ARBA" id="ARBA00022741"/>
    </source>
</evidence>
<feature type="compositionally biased region" description="Low complexity" evidence="4">
    <location>
        <begin position="462"/>
        <end position="471"/>
    </location>
</feature>
<dbReference type="PROSITE" id="PS00108">
    <property type="entry name" value="PROTEIN_KINASE_ST"/>
    <property type="match status" value="1"/>
</dbReference>
<keyword evidence="1 3" id="KW-0547">Nucleotide-binding</keyword>
<feature type="compositionally biased region" description="Basic and acidic residues" evidence="4">
    <location>
        <begin position="435"/>
        <end position="444"/>
    </location>
</feature>
<dbReference type="InParanoid" id="A0A1V8SWR6"/>
<dbReference type="EMBL" id="NAJO01000024">
    <property type="protein sequence ID" value="OQO03481.1"/>
    <property type="molecule type" value="Genomic_DNA"/>
</dbReference>
<feature type="compositionally biased region" description="Basic and acidic residues" evidence="4">
    <location>
        <begin position="372"/>
        <end position="406"/>
    </location>
</feature>
<dbReference type="GO" id="GO:0019171">
    <property type="term" value="F:(3R)-hydroxyacyl-[acyl-carrier-protein] dehydratase activity"/>
    <property type="evidence" value="ECO:0007669"/>
    <property type="project" value="TreeGrafter"/>
</dbReference>
<dbReference type="InterPro" id="IPR017441">
    <property type="entry name" value="Protein_kinase_ATP_BS"/>
</dbReference>
<dbReference type="PANTHER" id="PTHR28152">
    <property type="entry name" value="HYDROXYACYL-THIOESTER DEHYDRATASE TYPE 2, MITOCHONDRIAL"/>
    <property type="match status" value="1"/>
</dbReference>
<evidence type="ECO:0000313" key="6">
    <source>
        <dbReference type="EMBL" id="OQO03481.1"/>
    </source>
</evidence>
<dbReference type="InterPro" id="IPR008271">
    <property type="entry name" value="Ser/Thr_kinase_AS"/>
</dbReference>
<sequence length="997" mass="112677">MADPTQRRFRGSAKISEYEVMPEKLGEGTFGIVSKAISKRTGRTVALKKILMHNEKDGFPITALREVKLLKMLCHPNILHLDEMAVEREAVDAKAKNGKKRATLYMVMPYAEHDLSGMLTNPSINFSEPQIKCYMQQLLEGLRYLHDSHILHRDMKAANILISNSGILQIADFGLARHYDGSTPQPGAGNGEAVRDYTSLVVTRWYRPPELLLTLKRYTPAIDLWGVGCIFGEMYERKPILEGRTDVDQCVKIFALLGSPTEQTMPGWSELPGCEGTREWDAVKGDIDRRFGQRLSREGLALMKELMNLDWRRRINAIDALQHSYFTTHPLPSRPEDIPKYEDSHELDSRNRGREQRRQPPAPAGGDVGMGPDEHMNGGSYNERHRYDDRYNDRAPRHQPYARERSGPPGSQPHRYDDRRAPPPSGPPTNGSRRPGWEQDDRPRNLPPAPYTNGHPLPPKPLSQGPPSVTSAPPPPPQAVSRGGPAVDTYIPAYSRGDSHDSARDRDRDRRRDYDRNERPPPRDVDLPARSYRDVDAPPPTRSYRDADAAPPPARSYRDRDREPEPRGYADEPPARGYRDRNSQDRDRGYREDLLPLRSDRDAGRERDGGRDTHRERDRANGYSDRDRDIMAAPTRLLQLRPTILSHGIATRYLRRNQSSFTDLQHSMTTRKIAPIFEDLSPQTSHRLAITLADYLPDTTPPSLLTPTSPAQTLPIPHHLVYFEPTKPSSEMLPDGTNPDQSPGPPFTRRMWAGGRVLYNQDAPLTLSGQRGVCAEFIRNVDVKGKEGEEKLFVRIERRLALASKDEVEGQEAAVKSEQAKLDLHHRVRQRLWRDDDADFGPSAILETRNIVFLHPAAAPSPAAPGAGDKKSKILRPTHKPTWSHTILPDPKLLFRFSALTFNAHAIHLDPVYCREVEGHRERLFHGPLSFVFMMEMLKKQLPSGKRIESVEYRNLAPLYCGEEVKFCGTETADGKWEVWTETPDGGVAVKGSVVVA</sequence>
<proteinExistence type="predicted"/>
<feature type="region of interest" description="Disordered" evidence="4">
    <location>
        <begin position="327"/>
        <end position="628"/>
    </location>
</feature>
<feature type="compositionally biased region" description="Basic and acidic residues" evidence="4">
    <location>
        <begin position="334"/>
        <end position="358"/>
    </location>
</feature>
<dbReference type="GO" id="GO:0005739">
    <property type="term" value="C:mitochondrion"/>
    <property type="evidence" value="ECO:0007669"/>
    <property type="project" value="TreeGrafter"/>
</dbReference>
<dbReference type="Gene3D" id="3.10.129.10">
    <property type="entry name" value="Hotdog Thioesterase"/>
    <property type="match status" value="1"/>
</dbReference>
<evidence type="ECO:0000256" key="3">
    <source>
        <dbReference type="PROSITE-ProRule" id="PRU10141"/>
    </source>
</evidence>
<feature type="compositionally biased region" description="Basic and acidic residues" evidence="4">
    <location>
        <begin position="556"/>
        <end position="628"/>
    </location>
</feature>
<dbReference type="Gene3D" id="3.30.200.20">
    <property type="entry name" value="Phosphorylase Kinase, domain 1"/>
    <property type="match status" value="1"/>
</dbReference>
<dbReference type="InterPro" id="IPR011009">
    <property type="entry name" value="Kinase-like_dom_sf"/>
</dbReference>
<dbReference type="Gene3D" id="1.10.510.10">
    <property type="entry name" value="Transferase(Phosphotransferase) domain 1"/>
    <property type="match status" value="1"/>
</dbReference>
<dbReference type="PROSITE" id="PS50011">
    <property type="entry name" value="PROTEIN_KINASE_DOM"/>
    <property type="match status" value="1"/>
</dbReference>
<dbReference type="PROSITE" id="PS00107">
    <property type="entry name" value="PROTEIN_KINASE_ATP"/>
    <property type="match status" value="1"/>
</dbReference>
<feature type="compositionally biased region" description="Pro residues" evidence="4">
    <location>
        <begin position="445"/>
        <end position="461"/>
    </location>
</feature>
<dbReference type="AlphaFoldDB" id="A0A1V8SWR6"/>
<gene>
    <name evidence="6" type="ORF">B0A48_10145</name>
</gene>
<feature type="compositionally biased region" description="Basic and acidic residues" evidence="4">
    <location>
        <begin position="497"/>
        <end position="536"/>
    </location>
</feature>
<feature type="domain" description="Protein kinase" evidence="5">
    <location>
        <begin position="19"/>
        <end position="326"/>
    </location>
</feature>
<dbReference type="InterPro" id="IPR000719">
    <property type="entry name" value="Prot_kinase_dom"/>
</dbReference>
<dbReference type="FunFam" id="1.10.510.10:FF:000562">
    <property type="entry name" value="Serine/threonine-protein kinase bur1"/>
    <property type="match status" value="1"/>
</dbReference>
<dbReference type="GO" id="GO:0004672">
    <property type="term" value="F:protein kinase activity"/>
    <property type="evidence" value="ECO:0007669"/>
    <property type="project" value="InterPro"/>
</dbReference>
<dbReference type="OrthoDB" id="28397at2759"/>
<evidence type="ECO:0000256" key="2">
    <source>
        <dbReference type="ARBA" id="ARBA00022840"/>
    </source>
</evidence>
<name>A0A1V8SWR6_9PEZI</name>
<reference evidence="7" key="1">
    <citation type="submission" date="2017-03" db="EMBL/GenBank/DDBJ databases">
        <title>Genomes of endolithic fungi from Antarctica.</title>
        <authorList>
            <person name="Coleine C."/>
            <person name="Masonjones S."/>
            <person name="Stajich J.E."/>
        </authorList>
    </citation>
    <scope>NUCLEOTIDE SEQUENCE [LARGE SCALE GENOMIC DNA]</scope>
    <source>
        <strain evidence="7">CCFEE 5527</strain>
    </source>
</reference>
<evidence type="ECO:0000256" key="4">
    <source>
        <dbReference type="SAM" id="MobiDB-lite"/>
    </source>
</evidence>
<organism evidence="6 7">
    <name type="scientific">Cryoendolithus antarcticus</name>
    <dbReference type="NCBI Taxonomy" id="1507870"/>
    <lineage>
        <taxon>Eukaryota</taxon>
        <taxon>Fungi</taxon>
        <taxon>Dikarya</taxon>
        <taxon>Ascomycota</taxon>
        <taxon>Pezizomycotina</taxon>
        <taxon>Dothideomycetes</taxon>
        <taxon>Dothideomycetidae</taxon>
        <taxon>Cladosporiales</taxon>
        <taxon>Cladosporiaceae</taxon>
        <taxon>Cryoendolithus</taxon>
    </lineage>
</organism>
<protein>
    <recommendedName>
        <fullName evidence="5">Protein kinase domain-containing protein</fullName>
    </recommendedName>
</protein>
<evidence type="ECO:0000313" key="7">
    <source>
        <dbReference type="Proteomes" id="UP000192596"/>
    </source>
</evidence>
<dbReference type="InterPro" id="IPR052741">
    <property type="entry name" value="Mitochondrial_HTD2"/>
</dbReference>
<keyword evidence="7" id="KW-1185">Reference proteome</keyword>
<dbReference type="STRING" id="1507870.A0A1V8SWR6"/>
<dbReference type="FunCoup" id="A0A1V8SWR6">
    <property type="interactions" value="346"/>
</dbReference>
<comment type="caution">
    <text evidence="6">The sequence shown here is derived from an EMBL/GenBank/DDBJ whole genome shotgun (WGS) entry which is preliminary data.</text>
</comment>
<accession>A0A1V8SWR6</accession>
<dbReference type="GO" id="GO:0005524">
    <property type="term" value="F:ATP binding"/>
    <property type="evidence" value="ECO:0007669"/>
    <property type="project" value="UniProtKB-UniRule"/>
</dbReference>
<dbReference type="SUPFAM" id="SSF56112">
    <property type="entry name" value="Protein kinase-like (PK-like)"/>
    <property type="match status" value="1"/>
</dbReference>
<dbReference type="SMART" id="SM00220">
    <property type="entry name" value="S_TKc"/>
    <property type="match status" value="1"/>
</dbReference>
<feature type="binding site" evidence="3">
    <location>
        <position position="48"/>
    </location>
    <ligand>
        <name>ATP</name>
        <dbReference type="ChEBI" id="CHEBI:30616"/>
    </ligand>
</feature>
<dbReference type="Proteomes" id="UP000192596">
    <property type="component" value="Unassembled WGS sequence"/>
</dbReference>